<dbReference type="Pfam" id="PF13561">
    <property type="entry name" value="adh_short_C2"/>
    <property type="match status" value="1"/>
</dbReference>
<evidence type="ECO:0000256" key="1">
    <source>
        <dbReference type="ARBA" id="ARBA00006484"/>
    </source>
</evidence>
<dbReference type="Gene3D" id="3.40.50.720">
    <property type="entry name" value="NAD(P)-binding Rossmann-like Domain"/>
    <property type="match status" value="1"/>
</dbReference>
<dbReference type="InterPro" id="IPR020904">
    <property type="entry name" value="Sc_DH/Rdtase_CS"/>
</dbReference>
<organism evidence="3 4">
    <name type="scientific">Curtobacterium citreum</name>
    <dbReference type="NCBI Taxonomy" id="2036"/>
    <lineage>
        <taxon>Bacteria</taxon>
        <taxon>Bacillati</taxon>
        <taxon>Actinomycetota</taxon>
        <taxon>Actinomycetes</taxon>
        <taxon>Micrococcales</taxon>
        <taxon>Microbacteriaceae</taxon>
        <taxon>Curtobacterium</taxon>
    </lineage>
</organism>
<dbReference type="InterPro" id="IPR002347">
    <property type="entry name" value="SDR_fam"/>
</dbReference>
<accession>A0ABU8YFK3</accession>
<dbReference type="NCBIfam" id="NF005559">
    <property type="entry name" value="PRK07231.1"/>
    <property type="match status" value="1"/>
</dbReference>
<keyword evidence="4" id="KW-1185">Reference proteome</keyword>
<sequence length="250" mass="25546">MSEFEGKVAIVTGGGSGIGESVAKELAAAGATVVVTDIKLDAAQRVASEITEAGGTASAFEANSAVAADNERMVQYAVDTYGALHLAVNNAGIGAAPQKIGEYDIAAWDRVRAVDLDGVFYGLRYELPAMVAAGGGSIVNMASVLGTVGIAQNAAYVASKHALAGLTKVAALEYSAQGVRTNAVGPGFIDTPLLRNAMTPEAISALEEEHATKRLGTDKEVAALVLFLLSDKASFITGSYHLVDGGYSAH</sequence>
<dbReference type="RefSeq" id="WP_123310199.1">
    <property type="nucleotide sequence ID" value="NZ_JBBKAP010000077.1"/>
</dbReference>
<dbReference type="EC" id="1.1.1.47" evidence="3"/>
<reference evidence="3 4" key="1">
    <citation type="submission" date="2024-03" db="EMBL/GenBank/DDBJ databases">
        <title>Whole genomes of four grape xylem sap localized bacterial endophytes.</title>
        <authorList>
            <person name="Kumar G."/>
            <person name="Savka M.A."/>
        </authorList>
    </citation>
    <scope>NUCLEOTIDE SEQUENCE [LARGE SCALE GENOMIC DNA]</scope>
    <source>
        <strain evidence="3 4">RIT_GXS8</strain>
    </source>
</reference>
<comment type="similarity">
    <text evidence="1">Belongs to the short-chain dehydrogenases/reductases (SDR) family.</text>
</comment>
<dbReference type="PRINTS" id="PR00080">
    <property type="entry name" value="SDRFAMILY"/>
</dbReference>
<proteinExistence type="inferred from homology"/>
<dbReference type="SUPFAM" id="SSF51735">
    <property type="entry name" value="NAD(P)-binding Rossmann-fold domains"/>
    <property type="match status" value="1"/>
</dbReference>
<dbReference type="EMBL" id="JBBLYY010000079">
    <property type="protein sequence ID" value="MEK0173290.1"/>
    <property type="molecule type" value="Genomic_DNA"/>
</dbReference>
<comment type="caution">
    <text evidence="3">The sequence shown here is derived from an EMBL/GenBank/DDBJ whole genome shotgun (WGS) entry which is preliminary data.</text>
</comment>
<keyword evidence="2 3" id="KW-0560">Oxidoreductase</keyword>
<protein>
    <submittedName>
        <fullName evidence="3">Glucose 1-dehydrogenase</fullName>
        <ecNumber evidence="3">1.1.1.47</ecNumber>
    </submittedName>
</protein>
<evidence type="ECO:0000313" key="4">
    <source>
        <dbReference type="Proteomes" id="UP001370299"/>
    </source>
</evidence>
<name>A0ABU8YFK3_9MICO</name>
<gene>
    <name evidence="3" type="ORF">WMN62_17575</name>
</gene>
<dbReference type="PROSITE" id="PS00061">
    <property type="entry name" value="ADH_SHORT"/>
    <property type="match status" value="1"/>
</dbReference>
<dbReference type="GO" id="GO:0047936">
    <property type="term" value="F:glucose 1-dehydrogenase [NAD(P)+] activity"/>
    <property type="evidence" value="ECO:0007669"/>
    <property type="project" value="UniProtKB-EC"/>
</dbReference>
<dbReference type="CDD" id="cd05233">
    <property type="entry name" value="SDR_c"/>
    <property type="match status" value="1"/>
</dbReference>
<evidence type="ECO:0000256" key="2">
    <source>
        <dbReference type="ARBA" id="ARBA00023002"/>
    </source>
</evidence>
<dbReference type="Proteomes" id="UP001370299">
    <property type="component" value="Unassembled WGS sequence"/>
</dbReference>
<dbReference type="PANTHER" id="PTHR24321">
    <property type="entry name" value="DEHYDROGENASES, SHORT CHAIN"/>
    <property type="match status" value="1"/>
</dbReference>
<dbReference type="PANTHER" id="PTHR24321:SF8">
    <property type="entry name" value="ESTRADIOL 17-BETA-DEHYDROGENASE 8-RELATED"/>
    <property type="match status" value="1"/>
</dbReference>
<dbReference type="PRINTS" id="PR00081">
    <property type="entry name" value="GDHRDH"/>
</dbReference>
<dbReference type="InterPro" id="IPR036291">
    <property type="entry name" value="NAD(P)-bd_dom_sf"/>
</dbReference>
<evidence type="ECO:0000313" key="3">
    <source>
        <dbReference type="EMBL" id="MEK0173290.1"/>
    </source>
</evidence>